<dbReference type="OrthoDB" id="5961050at2759"/>
<evidence type="ECO:0000313" key="2">
    <source>
        <dbReference type="Proteomes" id="UP001163046"/>
    </source>
</evidence>
<evidence type="ECO:0008006" key="3">
    <source>
        <dbReference type="Google" id="ProtNLM"/>
    </source>
</evidence>
<dbReference type="PANTHER" id="PTHR14187:SF5">
    <property type="entry name" value="HEAT SHOCK 70 KDA PROTEIN 12A"/>
    <property type="match status" value="1"/>
</dbReference>
<dbReference type="SUPFAM" id="SSF53067">
    <property type="entry name" value="Actin-like ATPase domain"/>
    <property type="match status" value="2"/>
</dbReference>
<dbReference type="Gene3D" id="3.30.420.40">
    <property type="match status" value="1"/>
</dbReference>
<sequence length="207" mass="22689">MDGIPKQFVANLDRTTQLTAANHKNVNALDVFSLSIKYMKDEAIKTIRNSTGDKNYGAKDIQWVLTVPAIWSPAAKQFMREAAYKAGIASPDNTDQLIIALEPEGGAIFCRERKIEDFADQTGDACIYDVVYRPGLRYLMMDIGGGTLDVTAHDILADGTIKEIHQVTGGAYGGVYVDEKFVSLLENLSGFQLSRNSASSILRTGFE</sequence>
<dbReference type="InterPro" id="IPR043129">
    <property type="entry name" value="ATPase_NBD"/>
</dbReference>
<keyword evidence="2" id="KW-1185">Reference proteome</keyword>
<dbReference type="PANTHER" id="PTHR14187">
    <property type="entry name" value="ALPHA KINASE/ELONGATION FACTOR 2 KINASE"/>
    <property type="match status" value="1"/>
</dbReference>
<dbReference type="EMBL" id="MU827342">
    <property type="protein sequence ID" value="KAJ7353719.1"/>
    <property type="molecule type" value="Genomic_DNA"/>
</dbReference>
<comment type="caution">
    <text evidence="1">The sequence shown here is derived from an EMBL/GenBank/DDBJ whole genome shotgun (WGS) entry which is preliminary data.</text>
</comment>
<dbReference type="Proteomes" id="UP001163046">
    <property type="component" value="Unassembled WGS sequence"/>
</dbReference>
<accession>A0A9X0CK95</accession>
<reference evidence="1" key="1">
    <citation type="submission" date="2023-01" db="EMBL/GenBank/DDBJ databases">
        <title>Genome assembly of the deep-sea coral Lophelia pertusa.</title>
        <authorList>
            <person name="Herrera S."/>
            <person name="Cordes E."/>
        </authorList>
    </citation>
    <scope>NUCLEOTIDE SEQUENCE</scope>
    <source>
        <strain evidence="1">USNM1676648</strain>
        <tissue evidence="1">Polyp</tissue>
    </source>
</reference>
<proteinExistence type="predicted"/>
<evidence type="ECO:0000313" key="1">
    <source>
        <dbReference type="EMBL" id="KAJ7353719.1"/>
    </source>
</evidence>
<protein>
    <recommendedName>
        <fullName evidence="3">Heat shock protein 70</fullName>
    </recommendedName>
</protein>
<gene>
    <name evidence="1" type="ORF">OS493_032589</name>
</gene>
<dbReference type="AlphaFoldDB" id="A0A9X0CK95"/>
<name>A0A9X0CK95_9CNID</name>
<organism evidence="1 2">
    <name type="scientific">Desmophyllum pertusum</name>
    <dbReference type="NCBI Taxonomy" id="174260"/>
    <lineage>
        <taxon>Eukaryota</taxon>
        <taxon>Metazoa</taxon>
        <taxon>Cnidaria</taxon>
        <taxon>Anthozoa</taxon>
        <taxon>Hexacorallia</taxon>
        <taxon>Scleractinia</taxon>
        <taxon>Caryophylliina</taxon>
        <taxon>Caryophylliidae</taxon>
        <taxon>Desmophyllum</taxon>
    </lineage>
</organism>